<comment type="caution">
    <text evidence="9">The sequence shown here is derived from an EMBL/GenBank/DDBJ whole genome shotgun (WGS) entry which is preliminary data.</text>
</comment>
<comment type="caution">
    <text evidence="7">Lacks conserved residue(s) required for the propagation of feature annotation.</text>
</comment>
<evidence type="ECO:0000256" key="1">
    <source>
        <dbReference type="ARBA" id="ARBA00022475"/>
    </source>
</evidence>
<keyword evidence="6 7" id="KW-0131">Cell cycle</keyword>
<keyword evidence="10" id="KW-1185">Reference proteome</keyword>
<feature type="transmembrane region" description="Helical" evidence="7">
    <location>
        <begin position="216"/>
        <end position="233"/>
    </location>
</feature>
<accession>A0A939BVG1</accession>
<dbReference type="HAMAP" id="MF_00631">
    <property type="entry name" value="CrgA"/>
    <property type="match status" value="1"/>
</dbReference>
<keyword evidence="3 7" id="KW-0812">Transmembrane</keyword>
<evidence type="ECO:0000313" key="10">
    <source>
        <dbReference type="Proteomes" id="UP000663791"/>
    </source>
</evidence>
<dbReference type="GO" id="GO:0051301">
    <property type="term" value="P:cell division"/>
    <property type="evidence" value="ECO:0007669"/>
    <property type="project" value="UniProtKB-UniRule"/>
</dbReference>
<dbReference type="AlphaFoldDB" id="A0A939BVG1"/>
<dbReference type="Proteomes" id="UP000663791">
    <property type="component" value="Unassembled WGS sequence"/>
</dbReference>
<comment type="similarity">
    <text evidence="7">Belongs to the CrgA family.</text>
</comment>
<evidence type="ECO:0000256" key="3">
    <source>
        <dbReference type="ARBA" id="ARBA00022692"/>
    </source>
</evidence>
<evidence type="ECO:0000256" key="4">
    <source>
        <dbReference type="ARBA" id="ARBA00022989"/>
    </source>
</evidence>
<proteinExistence type="inferred from homology"/>
<keyword evidence="5 7" id="KW-0472">Membrane</keyword>
<dbReference type="InterPro" id="IPR009619">
    <property type="entry name" value="CrgA"/>
</dbReference>
<feature type="transmembrane region" description="Helical" evidence="7">
    <location>
        <begin position="175"/>
        <end position="196"/>
    </location>
</feature>
<reference evidence="9" key="1">
    <citation type="submission" date="2021-01" db="EMBL/GenBank/DDBJ databases">
        <title>Novel species in genus Nocardioides.</title>
        <authorList>
            <person name="Zhang G."/>
        </authorList>
    </citation>
    <scope>NUCLEOTIDE SEQUENCE</scope>
    <source>
        <strain evidence="9">Zg-536</strain>
    </source>
</reference>
<organism evidence="9 10">
    <name type="scientific">Nocardioides faecalis</name>
    <dbReference type="NCBI Taxonomy" id="2803858"/>
    <lineage>
        <taxon>Bacteria</taxon>
        <taxon>Bacillati</taxon>
        <taxon>Actinomycetota</taxon>
        <taxon>Actinomycetes</taxon>
        <taxon>Propionibacteriales</taxon>
        <taxon>Nocardioidaceae</taxon>
        <taxon>Nocardioides</taxon>
    </lineage>
</organism>
<gene>
    <name evidence="7" type="primary">crgA</name>
    <name evidence="9" type="ORF">JK386_08340</name>
</gene>
<comment type="subcellular location">
    <subcellularLocation>
        <location evidence="7">Cell membrane</location>
        <topology evidence="7">Multi-pass membrane protein</topology>
    </subcellularLocation>
</comment>
<keyword evidence="4 7" id="KW-1133">Transmembrane helix</keyword>
<evidence type="ECO:0000313" key="9">
    <source>
        <dbReference type="EMBL" id="MBM9459911.1"/>
    </source>
</evidence>
<evidence type="ECO:0000256" key="8">
    <source>
        <dbReference type="SAM" id="MobiDB-lite"/>
    </source>
</evidence>
<feature type="transmembrane region" description="Helical" evidence="7">
    <location>
        <begin position="96"/>
        <end position="114"/>
    </location>
</feature>
<protein>
    <recommendedName>
        <fullName evidence="7">Cell division protein CrgA</fullName>
    </recommendedName>
</protein>
<keyword evidence="2 7" id="KW-0132">Cell division</keyword>
<feature type="compositionally biased region" description="Basic and acidic residues" evidence="8">
    <location>
        <begin position="1"/>
        <end position="15"/>
    </location>
</feature>
<dbReference type="GO" id="GO:0005886">
    <property type="term" value="C:plasma membrane"/>
    <property type="evidence" value="ECO:0007669"/>
    <property type="project" value="UniProtKB-SubCell"/>
</dbReference>
<evidence type="ECO:0000256" key="5">
    <source>
        <dbReference type="ARBA" id="ARBA00023136"/>
    </source>
</evidence>
<evidence type="ECO:0000256" key="6">
    <source>
        <dbReference type="ARBA" id="ARBA00023306"/>
    </source>
</evidence>
<name>A0A939BVG1_9ACTN</name>
<feature type="compositionally biased region" description="Low complexity" evidence="8">
    <location>
        <begin position="32"/>
        <end position="41"/>
    </location>
</feature>
<sequence>MRQTGDRPDRPDRRPVGPPACAPVILTVSTTASPLRAPARAGARRASRRSPTVHDPASRRTDRGALFVAKLPRLPKSKDRDPLAGDRLAVLTPRTIIAALLVIAGIALIVYYYFGIRPTDGFGSFNSDGKPNQPGGPAFLADLEGYNYLIGFIAMFLGLAISAHPSTPLGRGRGVVVGMLGCFLLGLLWICIFYIFLTGNDPKDIPIFNDLGQKNLFVGIGFMAVGFTFATRWE</sequence>
<keyword evidence="1 7" id="KW-1003">Cell membrane</keyword>
<evidence type="ECO:0000256" key="2">
    <source>
        <dbReference type="ARBA" id="ARBA00022618"/>
    </source>
</evidence>
<comment type="function">
    <text evidence="7">Involved in cell division.</text>
</comment>
<feature type="region of interest" description="Disordered" evidence="8">
    <location>
        <begin position="1"/>
        <end position="59"/>
    </location>
</feature>
<dbReference type="EMBL" id="JAERTX010000006">
    <property type="protein sequence ID" value="MBM9459911.1"/>
    <property type="molecule type" value="Genomic_DNA"/>
</dbReference>
<dbReference type="Pfam" id="PF06781">
    <property type="entry name" value="CrgA"/>
    <property type="match status" value="1"/>
</dbReference>
<feature type="transmembrane region" description="Helical" evidence="7">
    <location>
        <begin position="145"/>
        <end position="163"/>
    </location>
</feature>
<evidence type="ECO:0000256" key="7">
    <source>
        <dbReference type="HAMAP-Rule" id="MF_00631"/>
    </source>
</evidence>